<gene>
    <name evidence="2" type="ORF">LCGC14_2771250</name>
</gene>
<organism evidence="2">
    <name type="scientific">marine sediment metagenome</name>
    <dbReference type="NCBI Taxonomy" id="412755"/>
    <lineage>
        <taxon>unclassified sequences</taxon>
        <taxon>metagenomes</taxon>
        <taxon>ecological metagenomes</taxon>
    </lineage>
</organism>
<feature type="compositionally biased region" description="Pro residues" evidence="1">
    <location>
        <begin position="82"/>
        <end position="91"/>
    </location>
</feature>
<accession>A0A0F8YW16</accession>
<proteinExistence type="predicted"/>
<dbReference type="AlphaFoldDB" id="A0A0F8YW16"/>
<dbReference type="EMBL" id="LAZR01051213">
    <property type="protein sequence ID" value="KKK85642.1"/>
    <property type="molecule type" value="Genomic_DNA"/>
</dbReference>
<sequence>MRLPFRLKFEKRPHPLQGEIDELVSLVDAACSMVAGFEERLSKVTTMAETTRKKVYRAESEDVIPDNTDRPDPVPVAIRTGDPPPPGWGEQ</sequence>
<comment type="caution">
    <text evidence="2">The sequence shown here is derived from an EMBL/GenBank/DDBJ whole genome shotgun (WGS) entry which is preliminary data.</text>
</comment>
<evidence type="ECO:0000256" key="1">
    <source>
        <dbReference type="SAM" id="MobiDB-lite"/>
    </source>
</evidence>
<name>A0A0F8YW16_9ZZZZ</name>
<protein>
    <submittedName>
        <fullName evidence="2">Uncharacterized protein</fullName>
    </submittedName>
</protein>
<evidence type="ECO:0000313" key="2">
    <source>
        <dbReference type="EMBL" id="KKK85642.1"/>
    </source>
</evidence>
<reference evidence="2" key="1">
    <citation type="journal article" date="2015" name="Nature">
        <title>Complex archaea that bridge the gap between prokaryotes and eukaryotes.</title>
        <authorList>
            <person name="Spang A."/>
            <person name="Saw J.H."/>
            <person name="Jorgensen S.L."/>
            <person name="Zaremba-Niedzwiedzka K."/>
            <person name="Martijn J."/>
            <person name="Lind A.E."/>
            <person name="van Eijk R."/>
            <person name="Schleper C."/>
            <person name="Guy L."/>
            <person name="Ettema T.J."/>
        </authorList>
    </citation>
    <scope>NUCLEOTIDE SEQUENCE</scope>
</reference>
<feature type="region of interest" description="Disordered" evidence="1">
    <location>
        <begin position="58"/>
        <end position="91"/>
    </location>
</feature>